<evidence type="ECO:0000313" key="2">
    <source>
        <dbReference type="EMBL" id="MDF0714705.1"/>
    </source>
</evidence>
<feature type="transmembrane region" description="Helical" evidence="1">
    <location>
        <begin position="100"/>
        <end position="121"/>
    </location>
</feature>
<dbReference type="NCBIfam" id="TIGR02046">
    <property type="entry name" value="sdhC_b558_fam"/>
    <property type="match status" value="1"/>
</dbReference>
<keyword evidence="3" id="KW-1185">Reference proteome</keyword>
<evidence type="ECO:0000256" key="1">
    <source>
        <dbReference type="SAM" id="Phobius"/>
    </source>
</evidence>
<dbReference type="RefSeq" id="WP_275613990.1">
    <property type="nucleotide sequence ID" value="NZ_JARFVB010000001.1"/>
</dbReference>
<dbReference type="Gene3D" id="1.20.1300.10">
    <property type="entry name" value="Fumarate reductase/succinate dehydrogenase, transmembrane subunit"/>
    <property type="match status" value="1"/>
</dbReference>
<dbReference type="InterPro" id="IPR034804">
    <property type="entry name" value="SQR/QFR_C/D"/>
</dbReference>
<dbReference type="Proteomes" id="UP001221366">
    <property type="component" value="Unassembled WGS sequence"/>
</dbReference>
<dbReference type="SUPFAM" id="SSF81343">
    <property type="entry name" value="Fumarate reductase respiratory complex transmembrane subunits"/>
    <property type="match status" value="1"/>
</dbReference>
<sequence>MSLIKSSLARKYVMALSGLFLVTFLILHVAINLASVFSPDFFNEASHFMGYNPIIQFLMQPILIIGVIVHFVMGFVLEIQNKKARDVSYVKYKGSANAPWVSRNMIYSGLVILAFLALHFYDFWVHEMAYKYVEANPEDPTRYYYETVEKFAPFWRTILYVVSFVLLSLHLWHGFASSFQSMGVNNKYTAGFKKFAKIFAVVVPLAFAFIAIYHHLNPITH</sequence>
<keyword evidence="1" id="KW-0812">Transmembrane</keyword>
<evidence type="ECO:0000313" key="3">
    <source>
        <dbReference type="Proteomes" id="UP001221366"/>
    </source>
</evidence>
<feature type="transmembrane region" description="Helical" evidence="1">
    <location>
        <begin position="12"/>
        <end position="37"/>
    </location>
</feature>
<feature type="transmembrane region" description="Helical" evidence="1">
    <location>
        <begin position="195"/>
        <end position="216"/>
    </location>
</feature>
<dbReference type="EMBL" id="JARFVB010000001">
    <property type="protein sequence ID" value="MDF0714705.1"/>
    <property type="molecule type" value="Genomic_DNA"/>
</dbReference>
<feature type="transmembrane region" description="Helical" evidence="1">
    <location>
        <begin position="154"/>
        <end position="175"/>
    </location>
</feature>
<organism evidence="2 3">
    <name type="scientific">Flagellimonas yonaguniensis</name>
    <dbReference type="NCBI Taxonomy" id="3031325"/>
    <lineage>
        <taxon>Bacteria</taxon>
        <taxon>Pseudomonadati</taxon>
        <taxon>Bacteroidota</taxon>
        <taxon>Flavobacteriia</taxon>
        <taxon>Flavobacteriales</taxon>
        <taxon>Flavobacteriaceae</taxon>
        <taxon>Flagellimonas</taxon>
    </lineage>
</organism>
<dbReference type="CDD" id="cd03498">
    <property type="entry name" value="SQR_TypeB_2_TM"/>
    <property type="match status" value="1"/>
</dbReference>
<accession>A0ABT5XU58</accession>
<keyword evidence="1" id="KW-0472">Membrane</keyword>
<name>A0ABT5XU58_9FLAO</name>
<reference evidence="2 3" key="1">
    <citation type="submission" date="2023-03" db="EMBL/GenBank/DDBJ databases">
        <title>Muricauda XX sp. nov. and Muricauda XXX sp. nov., two novel species isolated from Okinawa Trough.</title>
        <authorList>
            <person name="Cao W."/>
            <person name="Deng X."/>
        </authorList>
    </citation>
    <scope>NUCLEOTIDE SEQUENCE [LARGE SCALE GENOMIC DNA]</scope>
    <source>
        <strain evidence="2 3">334s03</strain>
    </source>
</reference>
<dbReference type="InterPro" id="IPR011138">
    <property type="entry name" value="Cytochrome_b-558"/>
</dbReference>
<feature type="transmembrane region" description="Helical" evidence="1">
    <location>
        <begin position="57"/>
        <end position="79"/>
    </location>
</feature>
<keyword evidence="1" id="KW-1133">Transmembrane helix</keyword>
<proteinExistence type="predicted"/>
<gene>
    <name evidence="2" type="ORF">PY092_00970</name>
</gene>
<comment type="caution">
    <text evidence="2">The sequence shown here is derived from an EMBL/GenBank/DDBJ whole genome shotgun (WGS) entry which is preliminary data.</text>
</comment>
<protein>
    <submittedName>
        <fullName evidence="2">Succinate dehydrogenase cytochrome b subunit</fullName>
    </submittedName>
</protein>